<evidence type="ECO:0000313" key="2">
    <source>
        <dbReference type="Proteomes" id="UP000059574"/>
    </source>
</evidence>
<evidence type="ECO:0000313" key="1">
    <source>
        <dbReference type="EMBL" id="ALO67291.1"/>
    </source>
</evidence>
<proteinExistence type="predicted"/>
<sequence>MGIDGSVHSPPILMLAAALADVLKLRMDVVACWHHTDIYAASQIPNPGLPEGDPFQTETANMAEHVIDLAFGTEAPAGMTFHTRYGHPARILEGESATAGCWPWAGEAAGASRAADRFSYCKLCCTCPLPGADCQ</sequence>
<dbReference type="AlphaFoldDB" id="A0A0S2M1H2"/>
<reference evidence="2" key="1">
    <citation type="submission" date="2015-11" db="EMBL/GenBank/DDBJ databases">
        <authorList>
            <person name="Kumar R."/>
            <person name="Singh D."/>
            <person name="Swarnkar M.K."/>
            <person name="Singh A.K."/>
            <person name="Kumar S."/>
        </authorList>
    </citation>
    <scope>NUCLEOTIDE SEQUENCE [LARGE SCALE GENOMIC DNA]</scope>
    <source>
        <strain evidence="2">ERGS4:06</strain>
    </source>
</reference>
<dbReference type="InterPro" id="IPR014729">
    <property type="entry name" value="Rossmann-like_a/b/a_fold"/>
</dbReference>
<dbReference type="Gene3D" id="3.40.50.620">
    <property type="entry name" value="HUPs"/>
    <property type="match status" value="1"/>
</dbReference>
<organism evidence="1 2">
    <name type="scientific">Arthrobacter alpinus</name>
    <dbReference type="NCBI Taxonomy" id="656366"/>
    <lineage>
        <taxon>Bacteria</taxon>
        <taxon>Bacillati</taxon>
        <taxon>Actinomycetota</taxon>
        <taxon>Actinomycetes</taxon>
        <taxon>Micrococcales</taxon>
        <taxon>Micrococcaceae</taxon>
        <taxon>Arthrobacter</taxon>
    </lineage>
</organism>
<reference evidence="1 2" key="2">
    <citation type="journal article" date="2016" name="J. Biotechnol.">
        <title>Complete genome sequence of Arthrobacter alpinus ERGS4:06, a yellow pigmented bacterium tolerant to cold and radiations isolated from Sikkim Himalaya.</title>
        <authorList>
            <person name="Kumar R."/>
            <person name="Singh D."/>
            <person name="Swarnkar M.K."/>
            <person name="Singh A.K."/>
            <person name="Kumar S."/>
        </authorList>
    </citation>
    <scope>NUCLEOTIDE SEQUENCE [LARGE SCALE GENOMIC DNA]</scope>
    <source>
        <strain evidence="1 2">ERGS4:06</strain>
    </source>
</reference>
<dbReference type="Proteomes" id="UP000059574">
    <property type="component" value="Chromosome"/>
</dbReference>
<name>A0A0S2M1H2_9MICC</name>
<dbReference type="EMBL" id="CP013200">
    <property type="protein sequence ID" value="ALO67291.1"/>
    <property type="molecule type" value="Genomic_DNA"/>
</dbReference>
<protein>
    <submittedName>
        <fullName evidence="1">Uncharacterized protein</fullName>
    </submittedName>
</protein>
<accession>A0A0S2M1H2</accession>
<gene>
    <name evidence="1" type="ORF">AS189_13250</name>
</gene>